<feature type="domain" description="N-acetyltransferase" evidence="1">
    <location>
        <begin position="1"/>
        <end position="154"/>
    </location>
</feature>
<dbReference type="Proteomes" id="UP000001551">
    <property type="component" value="Chromosome"/>
</dbReference>
<name>E6U4L4_ETHHY</name>
<dbReference type="AlphaFoldDB" id="E6U4L4"/>
<dbReference type="HOGENOM" id="CLU_013985_36_2_9"/>
<dbReference type="KEGG" id="eha:Ethha_1089"/>
<dbReference type="PANTHER" id="PTHR43072:SF60">
    <property type="entry name" value="L-2,4-DIAMINOBUTYRIC ACID ACETYLTRANSFERASE"/>
    <property type="match status" value="1"/>
</dbReference>
<keyword evidence="3" id="KW-1185">Reference proteome</keyword>
<evidence type="ECO:0000313" key="3">
    <source>
        <dbReference type="Proteomes" id="UP000001551"/>
    </source>
</evidence>
<accession>E6U4L4</accession>
<dbReference type="Pfam" id="PF00583">
    <property type="entry name" value="Acetyltransf_1"/>
    <property type="match status" value="1"/>
</dbReference>
<dbReference type="STRING" id="663278.Ethha_1089"/>
<gene>
    <name evidence="2" type="ordered locus">Ethha_1089</name>
</gene>
<dbReference type="PROSITE" id="PS51186">
    <property type="entry name" value="GNAT"/>
    <property type="match status" value="1"/>
</dbReference>
<dbReference type="GO" id="GO:0016747">
    <property type="term" value="F:acyltransferase activity, transferring groups other than amino-acyl groups"/>
    <property type="evidence" value="ECO:0007669"/>
    <property type="project" value="InterPro"/>
</dbReference>
<sequence>MRIRPVLQNDFEDLHKLVCQVHSLHVENRPDVYADIDLMIGYDFDSLLCDDNAKAFVAEDNGRCVGVCSITILPPPKSPLLKSRTVAHIEKLCVDANYRKQGIGNKLLQEAEIWAKEKGADSLELIVWAFNRDALTFYKNAGMKERSFVMEQKL</sequence>
<evidence type="ECO:0000313" key="2">
    <source>
        <dbReference type="EMBL" id="ADU26642.1"/>
    </source>
</evidence>
<evidence type="ECO:0000259" key="1">
    <source>
        <dbReference type="PROSITE" id="PS51186"/>
    </source>
</evidence>
<dbReference type="RefSeq" id="WP_013485003.1">
    <property type="nucleotide sequence ID" value="NC_014828.1"/>
</dbReference>
<dbReference type="InterPro" id="IPR016181">
    <property type="entry name" value="Acyl_CoA_acyltransferase"/>
</dbReference>
<reference evidence="2 3" key="1">
    <citation type="submission" date="2010-12" db="EMBL/GenBank/DDBJ databases">
        <title>Complete sequence of Ethanoligenens harbinense YUAN-3.</title>
        <authorList>
            <person name="Lucas S."/>
            <person name="Copeland A."/>
            <person name="Lapidus A."/>
            <person name="Cheng J.-F."/>
            <person name="Bruce D."/>
            <person name="Goodwin L."/>
            <person name="Pitluck S."/>
            <person name="Chertkov O."/>
            <person name="Misra M."/>
            <person name="Detter J.C."/>
            <person name="Han C."/>
            <person name="Tapia R."/>
            <person name="Land M."/>
            <person name="Hauser L."/>
            <person name="Jeffries C."/>
            <person name="Kyrpides N."/>
            <person name="Ivanova N."/>
            <person name="Mikhailova N."/>
            <person name="Wang A."/>
            <person name="Mouttaki H."/>
            <person name="He Z."/>
            <person name="Zhou J."/>
            <person name="Hemme C.L."/>
            <person name="Woyke T."/>
        </authorList>
    </citation>
    <scope>NUCLEOTIDE SEQUENCE [LARGE SCALE GENOMIC DNA]</scope>
    <source>
        <strain evidence="3">DSM 18485 / JCM 12961 / CGMCC 1.5033 / YUAN-3</strain>
    </source>
</reference>
<dbReference type="PANTHER" id="PTHR43072">
    <property type="entry name" value="N-ACETYLTRANSFERASE"/>
    <property type="match status" value="1"/>
</dbReference>
<dbReference type="eggNOG" id="COG0456">
    <property type="taxonomic scope" value="Bacteria"/>
</dbReference>
<dbReference type="Gene3D" id="3.40.630.30">
    <property type="match status" value="1"/>
</dbReference>
<dbReference type="CDD" id="cd04301">
    <property type="entry name" value="NAT_SF"/>
    <property type="match status" value="1"/>
</dbReference>
<protein>
    <submittedName>
        <fullName evidence="2">GCN5-related N-acetyltransferase</fullName>
    </submittedName>
</protein>
<keyword evidence="2" id="KW-0808">Transferase</keyword>
<proteinExistence type="predicted"/>
<organism evidence="2 3">
    <name type="scientific">Ethanoligenens harbinense (strain DSM 18485 / JCM 12961 / CGMCC 1.5033 / YUAN-3)</name>
    <dbReference type="NCBI Taxonomy" id="663278"/>
    <lineage>
        <taxon>Bacteria</taxon>
        <taxon>Bacillati</taxon>
        <taxon>Bacillota</taxon>
        <taxon>Clostridia</taxon>
        <taxon>Eubacteriales</taxon>
        <taxon>Oscillospiraceae</taxon>
        <taxon>Ethanoligenens</taxon>
    </lineage>
</organism>
<dbReference type="EMBL" id="CP002400">
    <property type="protein sequence ID" value="ADU26642.1"/>
    <property type="molecule type" value="Genomic_DNA"/>
</dbReference>
<dbReference type="InterPro" id="IPR000182">
    <property type="entry name" value="GNAT_dom"/>
</dbReference>
<dbReference type="SUPFAM" id="SSF55729">
    <property type="entry name" value="Acyl-CoA N-acyltransferases (Nat)"/>
    <property type="match status" value="1"/>
</dbReference>